<dbReference type="EMBL" id="GBXM01017762">
    <property type="protein sequence ID" value="JAH90815.1"/>
    <property type="molecule type" value="Transcribed_RNA"/>
</dbReference>
<organism evidence="1">
    <name type="scientific">Anguilla anguilla</name>
    <name type="common">European freshwater eel</name>
    <name type="synonym">Muraena anguilla</name>
    <dbReference type="NCBI Taxonomy" id="7936"/>
    <lineage>
        <taxon>Eukaryota</taxon>
        <taxon>Metazoa</taxon>
        <taxon>Chordata</taxon>
        <taxon>Craniata</taxon>
        <taxon>Vertebrata</taxon>
        <taxon>Euteleostomi</taxon>
        <taxon>Actinopterygii</taxon>
        <taxon>Neopterygii</taxon>
        <taxon>Teleostei</taxon>
        <taxon>Anguilliformes</taxon>
        <taxon>Anguillidae</taxon>
        <taxon>Anguilla</taxon>
    </lineage>
</organism>
<reference evidence="1" key="2">
    <citation type="journal article" date="2015" name="Fish Shellfish Immunol.">
        <title>Early steps in the European eel (Anguilla anguilla)-Vibrio vulnificus interaction in the gills: Role of the RtxA13 toxin.</title>
        <authorList>
            <person name="Callol A."/>
            <person name="Pajuelo D."/>
            <person name="Ebbesson L."/>
            <person name="Teles M."/>
            <person name="MacKenzie S."/>
            <person name="Amaro C."/>
        </authorList>
    </citation>
    <scope>NUCLEOTIDE SEQUENCE</scope>
</reference>
<sequence length="69" mass="8189">MEATIYQHSIKHVLDQKELTSRCIFCPRGTDLKEMLIYGWNAHILSALYLHSMFCRKTMQSAGFFHYIY</sequence>
<reference evidence="1" key="1">
    <citation type="submission" date="2014-11" db="EMBL/GenBank/DDBJ databases">
        <authorList>
            <person name="Amaro Gonzalez C."/>
        </authorList>
    </citation>
    <scope>NUCLEOTIDE SEQUENCE</scope>
</reference>
<dbReference type="AlphaFoldDB" id="A0A0E9WMN9"/>
<proteinExistence type="predicted"/>
<accession>A0A0E9WMN9</accession>
<evidence type="ECO:0000313" key="1">
    <source>
        <dbReference type="EMBL" id="JAH90815.1"/>
    </source>
</evidence>
<protein>
    <submittedName>
        <fullName evidence="1">Uncharacterized protein</fullName>
    </submittedName>
</protein>
<name>A0A0E9WMN9_ANGAN</name>